<dbReference type="Proteomes" id="UP000009169">
    <property type="component" value="Unassembled WGS sequence"/>
</dbReference>
<dbReference type="EMBL" id="DS995719">
    <property type="protein sequence ID" value="EGE01636.1"/>
    <property type="molecule type" value="Genomic_DNA"/>
</dbReference>
<protein>
    <submittedName>
        <fullName evidence="1">Uncharacterized protein</fullName>
    </submittedName>
</protein>
<evidence type="ECO:0000313" key="2">
    <source>
        <dbReference type="Proteomes" id="UP000009169"/>
    </source>
</evidence>
<accession>F2PI74</accession>
<keyword evidence="2" id="KW-1185">Reference proteome</keyword>
<organism evidence="1 2">
    <name type="scientific">Trichophyton equinum (strain ATCC MYA-4606 / CBS 127.97)</name>
    <name type="common">Horse ringworm fungus</name>
    <dbReference type="NCBI Taxonomy" id="559882"/>
    <lineage>
        <taxon>Eukaryota</taxon>
        <taxon>Fungi</taxon>
        <taxon>Dikarya</taxon>
        <taxon>Ascomycota</taxon>
        <taxon>Pezizomycotina</taxon>
        <taxon>Eurotiomycetes</taxon>
        <taxon>Eurotiomycetidae</taxon>
        <taxon>Onygenales</taxon>
        <taxon>Arthrodermataceae</taxon>
        <taxon>Trichophyton</taxon>
    </lineage>
</organism>
<gene>
    <name evidence="1" type="ORF">TEQG_00682</name>
</gene>
<reference evidence="2" key="1">
    <citation type="journal article" date="2012" name="MBio">
        <title>Comparative genome analysis of Trichophyton rubrum and related dermatophytes reveals candidate genes involved in infection.</title>
        <authorList>
            <person name="Martinez D.A."/>
            <person name="Oliver B.G."/>
            <person name="Graeser Y."/>
            <person name="Goldberg J.M."/>
            <person name="Li W."/>
            <person name="Martinez-Rossi N.M."/>
            <person name="Monod M."/>
            <person name="Shelest E."/>
            <person name="Barton R.C."/>
            <person name="Birch E."/>
            <person name="Brakhage A.A."/>
            <person name="Chen Z."/>
            <person name="Gurr S.J."/>
            <person name="Heiman D."/>
            <person name="Heitman J."/>
            <person name="Kosti I."/>
            <person name="Rossi A."/>
            <person name="Saif S."/>
            <person name="Samalova M."/>
            <person name="Saunders C.W."/>
            <person name="Shea T."/>
            <person name="Summerbell R.C."/>
            <person name="Xu J."/>
            <person name="Young S."/>
            <person name="Zeng Q."/>
            <person name="Birren B.W."/>
            <person name="Cuomo C.A."/>
            <person name="White T.C."/>
        </authorList>
    </citation>
    <scope>NUCLEOTIDE SEQUENCE [LARGE SCALE GENOMIC DNA]</scope>
    <source>
        <strain evidence="2">ATCC MYA-4606 / CBS 127.97</strain>
    </source>
</reference>
<name>F2PI74_TRIEC</name>
<dbReference type="HOGENOM" id="CLU_1058415_0_0_1"/>
<dbReference type="AlphaFoldDB" id="F2PI74"/>
<sequence>MQRHGDAGCYISACFTNQTIQSQAEIKRRKKQRGEAMGGRAQERVEMGGSCRVDWLCTRWSSTWETGGVLLMRGEQCSYMDPRLTGCELGGFDGASILLQALEQEHKGEGCRAKATSSRRFGSSLMELVLSIIDCEVRREKGVQGSGDVFLGYIHSKGRFIPVESASALRECLVSFLHRLGFLGTRELGLGKSFVPLPANEREAPVLRHTKSHSDSVTLHWLPTNGKCRSNGRGATSIKRMQPLEFQQTASGDADIKPGKGSR</sequence>
<evidence type="ECO:0000313" key="1">
    <source>
        <dbReference type="EMBL" id="EGE01636.1"/>
    </source>
</evidence>
<dbReference type="VEuPathDB" id="FungiDB:TEQG_00682"/>
<proteinExistence type="predicted"/>